<keyword evidence="1" id="KW-0732">Signal</keyword>
<organism evidence="2 3">
    <name type="scientific">Penicillium italicum</name>
    <name type="common">Blue mold</name>
    <dbReference type="NCBI Taxonomy" id="40296"/>
    <lineage>
        <taxon>Eukaryota</taxon>
        <taxon>Fungi</taxon>
        <taxon>Dikarya</taxon>
        <taxon>Ascomycota</taxon>
        <taxon>Pezizomycotina</taxon>
        <taxon>Eurotiomycetes</taxon>
        <taxon>Eurotiomycetidae</taxon>
        <taxon>Eurotiales</taxon>
        <taxon>Aspergillaceae</taxon>
        <taxon>Penicillium</taxon>
    </lineage>
</organism>
<evidence type="ECO:0000256" key="1">
    <source>
        <dbReference type="SAM" id="SignalP"/>
    </source>
</evidence>
<dbReference type="Proteomes" id="UP000030104">
    <property type="component" value="Unassembled WGS sequence"/>
</dbReference>
<sequence length="48" mass="5191">MKSLVITLSFLATAEASYLISSPAQAQTAQFTLWGPVIFAVVSESRKM</sequence>
<dbReference type="EMBL" id="JQGA01000923">
    <property type="protein sequence ID" value="KGO71593.1"/>
    <property type="molecule type" value="Genomic_DNA"/>
</dbReference>
<keyword evidence="3" id="KW-1185">Reference proteome</keyword>
<comment type="caution">
    <text evidence="2">The sequence shown here is derived from an EMBL/GenBank/DDBJ whole genome shotgun (WGS) entry which is preliminary data.</text>
</comment>
<feature type="chain" id="PRO_5001989636" evidence="1">
    <location>
        <begin position="17"/>
        <end position="48"/>
    </location>
</feature>
<evidence type="ECO:0000313" key="3">
    <source>
        <dbReference type="Proteomes" id="UP000030104"/>
    </source>
</evidence>
<protein>
    <submittedName>
        <fullName evidence="2">Uncharacterized protein</fullName>
    </submittedName>
</protein>
<evidence type="ECO:0000313" key="2">
    <source>
        <dbReference type="EMBL" id="KGO71593.1"/>
    </source>
</evidence>
<name>A0A0A2KXF1_PENIT</name>
<reference evidence="2 3" key="1">
    <citation type="journal article" date="2015" name="Mol. Plant Microbe Interact.">
        <title>Genome, transcriptome, and functional analyses of Penicillium expansum provide new insights into secondary metabolism and pathogenicity.</title>
        <authorList>
            <person name="Ballester A.R."/>
            <person name="Marcet-Houben M."/>
            <person name="Levin E."/>
            <person name="Sela N."/>
            <person name="Selma-Lazaro C."/>
            <person name="Carmona L."/>
            <person name="Wisniewski M."/>
            <person name="Droby S."/>
            <person name="Gonzalez-Candelas L."/>
            <person name="Gabaldon T."/>
        </authorList>
    </citation>
    <scope>NUCLEOTIDE SEQUENCE [LARGE SCALE GENOMIC DNA]</scope>
    <source>
        <strain evidence="2 3">PHI-1</strain>
    </source>
</reference>
<gene>
    <name evidence="2" type="ORF">PITC_044700</name>
</gene>
<feature type="signal peptide" evidence="1">
    <location>
        <begin position="1"/>
        <end position="16"/>
    </location>
</feature>
<accession>A0A0A2KXF1</accession>
<proteinExistence type="predicted"/>
<dbReference type="HOGENOM" id="CLU_3160159_0_0_1"/>
<dbReference type="AlphaFoldDB" id="A0A0A2KXF1"/>